<dbReference type="EMBL" id="VDEP01000445">
    <property type="protein sequence ID" value="KAA1079004.1"/>
    <property type="molecule type" value="Genomic_DNA"/>
</dbReference>
<accession>A0A5B0MSA6</accession>
<evidence type="ECO:0000313" key="2">
    <source>
        <dbReference type="EMBL" id="KAA1079004.1"/>
    </source>
</evidence>
<proteinExistence type="predicted"/>
<dbReference type="Proteomes" id="UP000325313">
    <property type="component" value="Unassembled WGS sequence"/>
</dbReference>
<organism evidence="2 3">
    <name type="scientific">Puccinia graminis f. sp. tritici</name>
    <dbReference type="NCBI Taxonomy" id="56615"/>
    <lineage>
        <taxon>Eukaryota</taxon>
        <taxon>Fungi</taxon>
        <taxon>Dikarya</taxon>
        <taxon>Basidiomycota</taxon>
        <taxon>Pucciniomycotina</taxon>
        <taxon>Pucciniomycetes</taxon>
        <taxon>Pucciniales</taxon>
        <taxon>Pucciniaceae</taxon>
        <taxon>Puccinia</taxon>
    </lineage>
</organism>
<feature type="compositionally biased region" description="Polar residues" evidence="1">
    <location>
        <begin position="151"/>
        <end position="180"/>
    </location>
</feature>
<name>A0A5B0MSA6_PUCGR</name>
<sequence>MLVDLQLMTWNHFQGLIIEHQKALSDLLTSACKAGELYWHAIISGNIKFSQSNSAEISGHLAFLDFAVRAYNDYPNKVVFKIVMREPLLMAPMENLVGNNQAVQGGLKDQFVRPKTRVKPTKKKALDVAPTNRGIKGGQVQDRMGILDTTASKDSGSGASLATAIGGQSSETQGKISGNNPKKRALEFADKIKVLQGPNRPRMAHGHTYHQALWGPEPPAMELVWYSFRVAIWPI</sequence>
<dbReference type="AlphaFoldDB" id="A0A5B0MSA6"/>
<evidence type="ECO:0000256" key="1">
    <source>
        <dbReference type="SAM" id="MobiDB-lite"/>
    </source>
</evidence>
<reference evidence="2 3" key="1">
    <citation type="submission" date="2019-05" db="EMBL/GenBank/DDBJ databases">
        <title>Emergence of the Ug99 lineage of the wheat stem rust pathogen through somatic hybridization.</title>
        <authorList>
            <person name="Li F."/>
            <person name="Upadhyaya N.M."/>
            <person name="Sperschneider J."/>
            <person name="Matny O."/>
            <person name="Nguyen-Phuc H."/>
            <person name="Mago R."/>
            <person name="Raley C."/>
            <person name="Miller M.E."/>
            <person name="Silverstein K.A.T."/>
            <person name="Henningsen E."/>
            <person name="Hirsch C.D."/>
            <person name="Visser B."/>
            <person name="Pretorius Z.A."/>
            <person name="Steffenson B.J."/>
            <person name="Schwessinger B."/>
            <person name="Dodds P.N."/>
            <person name="Figueroa M."/>
        </authorList>
    </citation>
    <scope>NUCLEOTIDE SEQUENCE [LARGE SCALE GENOMIC DNA]</scope>
    <source>
        <strain evidence="2 3">Ug99</strain>
    </source>
</reference>
<gene>
    <name evidence="2" type="ORF">PGTUg99_020941</name>
</gene>
<feature type="region of interest" description="Disordered" evidence="1">
    <location>
        <begin position="151"/>
        <end position="181"/>
    </location>
</feature>
<comment type="caution">
    <text evidence="2">The sequence shown here is derived from an EMBL/GenBank/DDBJ whole genome shotgun (WGS) entry which is preliminary data.</text>
</comment>
<protein>
    <submittedName>
        <fullName evidence="2">Uncharacterized protein</fullName>
    </submittedName>
</protein>
<evidence type="ECO:0000313" key="3">
    <source>
        <dbReference type="Proteomes" id="UP000325313"/>
    </source>
</evidence>